<dbReference type="CDD" id="cd01748">
    <property type="entry name" value="GATase1_IGP_Synthase"/>
    <property type="match status" value="1"/>
</dbReference>
<feature type="active site" description="Nucleophile" evidence="10">
    <location>
        <position position="80"/>
    </location>
</feature>
<evidence type="ECO:0000256" key="4">
    <source>
        <dbReference type="ARBA" id="ARBA00022801"/>
    </source>
</evidence>
<accession>A0ABR8ZC26</accession>
<keyword evidence="6 10" id="KW-0368">Histidine biosynthesis</keyword>
<keyword evidence="13" id="KW-1185">Reference proteome</keyword>
<dbReference type="SUPFAM" id="SSF52317">
    <property type="entry name" value="Class I glutamine amidotransferase-like"/>
    <property type="match status" value="1"/>
</dbReference>
<evidence type="ECO:0000256" key="6">
    <source>
        <dbReference type="ARBA" id="ARBA00023102"/>
    </source>
</evidence>
<dbReference type="PIRSF" id="PIRSF000495">
    <property type="entry name" value="Amidotransf_hisH"/>
    <property type="match status" value="1"/>
</dbReference>
<evidence type="ECO:0000256" key="1">
    <source>
        <dbReference type="ARBA" id="ARBA00005091"/>
    </source>
</evidence>
<evidence type="ECO:0000256" key="7">
    <source>
        <dbReference type="ARBA" id="ARBA00023239"/>
    </source>
</evidence>
<protein>
    <recommendedName>
        <fullName evidence="10">Imidazole glycerol phosphate synthase subunit HisH</fullName>
        <ecNumber evidence="10">4.3.2.10</ecNumber>
    </recommendedName>
    <alternativeName>
        <fullName evidence="10">IGP synthase glutaminase subunit</fullName>
        <ecNumber evidence="10">3.5.1.2</ecNumber>
    </alternativeName>
    <alternativeName>
        <fullName evidence="10">IGP synthase subunit HisH</fullName>
    </alternativeName>
    <alternativeName>
        <fullName evidence="10">ImGP synthase subunit HisH</fullName>
        <shortName evidence="10">IGPS subunit HisH</shortName>
    </alternativeName>
</protein>
<keyword evidence="10" id="KW-0963">Cytoplasm</keyword>
<evidence type="ECO:0000256" key="5">
    <source>
        <dbReference type="ARBA" id="ARBA00022962"/>
    </source>
</evidence>
<keyword evidence="5 10" id="KW-0315">Glutamine amidotransferase</keyword>
<comment type="caution">
    <text evidence="12">The sequence shown here is derived from an EMBL/GenBank/DDBJ whole genome shotgun (WGS) entry which is preliminary data.</text>
</comment>
<feature type="active site" evidence="10">
    <location>
        <position position="188"/>
    </location>
</feature>
<dbReference type="Pfam" id="PF00117">
    <property type="entry name" value="GATase"/>
    <property type="match status" value="1"/>
</dbReference>
<gene>
    <name evidence="10 12" type="primary">hisH</name>
    <name evidence="12" type="ORF">IC610_07750</name>
</gene>
<evidence type="ECO:0000313" key="13">
    <source>
        <dbReference type="Proteomes" id="UP000637299"/>
    </source>
</evidence>
<comment type="subunit">
    <text evidence="2 10">Heterodimer of HisH and HisF.</text>
</comment>
<evidence type="ECO:0000256" key="9">
    <source>
        <dbReference type="ARBA" id="ARBA00049534"/>
    </source>
</evidence>
<dbReference type="PROSITE" id="PS51273">
    <property type="entry name" value="GATASE_TYPE_1"/>
    <property type="match status" value="1"/>
</dbReference>
<evidence type="ECO:0000256" key="3">
    <source>
        <dbReference type="ARBA" id="ARBA00022605"/>
    </source>
</evidence>
<feature type="domain" description="Glutamine amidotransferase" evidence="11">
    <location>
        <begin position="4"/>
        <end position="202"/>
    </location>
</feature>
<evidence type="ECO:0000256" key="8">
    <source>
        <dbReference type="ARBA" id="ARBA00047838"/>
    </source>
</evidence>
<comment type="function">
    <text evidence="10">IGPS catalyzes the conversion of PRFAR and glutamine to IGP, AICAR and glutamate. The HisH subunit catalyzes the hydrolysis of glutamine to glutamate and ammonia as part of the synthesis of IGP and AICAR. The resulting ammonia molecule is channeled to the active site of HisF.</text>
</comment>
<dbReference type="InterPro" id="IPR010139">
    <property type="entry name" value="Imidazole-glycPsynth_HisH"/>
</dbReference>
<dbReference type="PANTHER" id="PTHR42701:SF1">
    <property type="entry name" value="IMIDAZOLE GLYCEROL PHOSPHATE SYNTHASE SUBUNIT HISH"/>
    <property type="match status" value="1"/>
</dbReference>
<evidence type="ECO:0000259" key="11">
    <source>
        <dbReference type="Pfam" id="PF00117"/>
    </source>
</evidence>
<evidence type="ECO:0000313" key="12">
    <source>
        <dbReference type="EMBL" id="MBD8082316.1"/>
    </source>
</evidence>
<keyword evidence="3 10" id="KW-0028">Amino-acid biosynthesis</keyword>
<dbReference type="PANTHER" id="PTHR42701">
    <property type="entry name" value="IMIDAZOLE GLYCEROL PHOSPHATE SYNTHASE SUBUNIT HISH"/>
    <property type="match status" value="1"/>
</dbReference>
<dbReference type="EC" id="3.5.1.2" evidence="10"/>
<keyword evidence="7 10" id="KW-0456">Lyase</keyword>
<comment type="catalytic activity">
    <reaction evidence="8 10">
        <text>5-[(5-phospho-1-deoxy-D-ribulos-1-ylimino)methylamino]-1-(5-phospho-beta-D-ribosyl)imidazole-4-carboxamide + L-glutamine = D-erythro-1-(imidazol-4-yl)glycerol 3-phosphate + 5-amino-1-(5-phospho-beta-D-ribosyl)imidazole-4-carboxamide + L-glutamate + H(+)</text>
        <dbReference type="Rhea" id="RHEA:24793"/>
        <dbReference type="ChEBI" id="CHEBI:15378"/>
        <dbReference type="ChEBI" id="CHEBI:29985"/>
        <dbReference type="ChEBI" id="CHEBI:58278"/>
        <dbReference type="ChEBI" id="CHEBI:58359"/>
        <dbReference type="ChEBI" id="CHEBI:58475"/>
        <dbReference type="ChEBI" id="CHEBI:58525"/>
        <dbReference type="EC" id="4.3.2.10"/>
    </reaction>
</comment>
<dbReference type="InterPro" id="IPR029062">
    <property type="entry name" value="Class_I_gatase-like"/>
</dbReference>
<proteinExistence type="inferred from homology"/>
<sequence>MITVIDYGIGNTRAFINIYERLHIPVKVASNIQDLQNAEKLILPGVGSFDFAMKNLEESGMKQTLNQLVLEAEIPVLGVCLGMQLMAESSEEGSCEGLGWIKGKVKKIDTEKVPHQSKLPHMGWNEVRFVKENALLNGLEKNSLFYFLHSYYIDCHEDNEILGISEFAGSFASAVNTGNIYGTQFHPEKSHSNGEKLLFNFAKL</sequence>
<comment type="catalytic activity">
    <reaction evidence="9 10">
        <text>L-glutamine + H2O = L-glutamate + NH4(+)</text>
        <dbReference type="Rhea" id="RHEA:15889"/>
        <dbReference type="ChEBI" id="CHEBI:15377"/>
        <dbReference type="ChEBI" id="CHEBI:28938"/>
        <dbReference type="ChEBI" id="CHEBI:29985"/>
        <dbReference type="ChEBI" id="CHEBI:58359"/>
        <dbReference type="EC" id="3.5.1.2"/>
    </reaction>
</comment>
<comment type="pathway">
    <text evidence="1 10">Amino-acid biosynthesis; L-histidine biosynthesis; L-histidine from 5-phospho-alpha-D-ribose 1-diphosphate: step 5/9.</text>
</comment>
<name>A0ABR8ZC26_9FLAO</name>
<comment type="subcellular location">
    <subcellularLocation>
        <location evidence="10">Cytoplasm</location>
    </subcellularLocation>
</comment>
<feature type="active site" evidence="10">
    <location>
        <position position="186"/>
    </location>
</feature>
<dbReference type="EMBL" id="JACYFS010000001">
    <property type="protein sequence ID" value="MBD8082316.1"/>
    <property type="molecule type" value="Genomic_DNA"/>
</dbReference>
<evidence type="ECO:0000256" key="10">
    <source>
        <dbReference type="HAMAP-Rule" id="MF_00278"/>
    </source>
</evidence>
<dbReference type="InterPro" id="IPR017926">
    <property type="entry name" value="GATASE"/>
</dbReference>
<dbReference type="RefSeq" id="WP_191736053.1">
    <property type="nucleotide sequence ID" value="NZ_JACYFS010000001.1"/>
</dbReference>
<keyword evidence="4 10" id="KW-0378">Hydrolase</keyword>
<dbReference type="NCBIfam" id="TIGR01855">
    <property type="entry name" value="IMP_synth_hisH"/>
    <property type="match status" value="1"/>
</dbReference>
<dbReference type="Gene3D" id="3.40.50.880">
    <property type="match status" value="1"/>
</dbReference>
<evidence type="ECO:0000256" key="2">
    <source>
        <dbReference type="ARBA" id="ARBA00011152"/>
    </source>
</evidence>
<dbReference type="HAMAP" id="MF_00278">
    <property type="entry name" value="HisH"/>
    <property type="match status" value="1"/>
</dbReference>
<dbReference type="Proteomes" id="UP000637299">
    <property type="component" value="Unassembled WGS sequence"/>
</dbReference>
<dbReference type="EC" id="4.3.2.10" evidence="10"/>
<organism evidence="12 13">
    <name type="scientific">Chryseobacterium caseinilyticum</name>
    <dbReference type="NCBI Taxonomy" id="2771428"/>
    <lineage>
        <taxon>Bacteria</taxon>
        <taxon>Pseudomonadati</taxon>
        <taxon>Bacteroidota</taxon>
        <taxon>Flavobacteriia</taxon>
        <taxon>Flavobacteriales</taxon>
        <taxon>Weeksellaceae</taxon>
        <taxon>Chryseobacterium group</taxon>
        <taxon>Chryseobacterium</taxon>
    </lineage>
</organism>
<reference evidence="12 13" key="1">
    <citation type="submission" date="2020-09" db="EMBL/GenBank/DDBJ databases">
        <title>Genome seq and assembly of Chryseobacterium sp.</title>
        <authorList>
            <person name="Chhetri G."/>
        </authorList>
    </citation>
    <scope>NUCLEOTIDE SEQUENCE [LARGE SCALE GENOMIC DNA]</scope>
    <source>
        <strain evidence="12 13">GCR10</strain>
    </source>
</reference>